<feature type="compositionally biased region" description="Low complexity" evidence="1">
    <location>
        <begin position="159"/>
        <end position="172"/>
    </location>
</feature>
<evidence type="ECO:0000313" key="3">
    <source>
        <dbReference type="Proteomes" id="UP001177670"/>
    </source>
</evidence>
<evidence type="ECO:0000313" key="2">
    <source>
        <dbReference type="EMBL" id="KAK1138159.1"/>
    </source>
</evidence>
<accession>A0AA40GII9</accession>
<feature type="compositionally biased region" description="Acidic residues" evidence="1">
    <location>
        <begin position="142"/>
        <end position="158"/>
    </location>
</feature>
<organism evidence="2 3">
    <name type="scientific">Melipona bicolor</name>
    <dbReference type="NCBI Taxonomy" id="60889"/>
    <lineage>
        <taxon>Eukaryota</taxon>
        <taxon>Metazoa</taxon>
        <taxon>Ecdysozoa</taxon>
        <taxon>Arthropoda</taxon>
        <taxon>Hexapoda</taxon>
        <taxon>Insecta</taxon>
        <taxon>Pterygota</taxon>
        <taxon>Neoptera</taxon>
        <taxon>Endopterygota</taxon>
        <taxon>Hymenoptera</taxon>
        <taxon>Apocrita</taxon>
        <taxon>Aculeata</taxon>
        <taxon>Apoidea</taxon>
        <taxon>Anthophila</taxon>
        <taxon>Apidae</taxon>
        <taxon>Melipona</taxon>
    </lineage>
</organism>
<keyword evidence="3" id="KW-1185">Reference proteome</keyword>
<evidence type="ECO:0000256" key="1">
    <source>
        <dbReference type="SAM" id="MobiDB-lite"/>
    </source>
</evidence>
<dbReference type="Proteomes" id="UP001177670">
    <property type="component" value="Unassembled WGS sequence"/>
</dbReference>
<name>A0AA40GII9_9HYME</name>
<dbReference type="EMBL" id="JAHYIQ010000001">
    <property type="protein sequence ID" value="KAK1138159.1"/>
    <property type="molecule type" value="Genomic_DNA"/>
</dbReference>
<reference evidence="2" key="1">
    <citation type="submission" date="2021-10" db="EMBL/GenBank/DDBJ databases">
        <title>Melipona bicolor Genome sequencing and assembly.</title>
        <authorList>
            <person name="Araujo N.S."/>
            <person name="Arias M.C."/>
        </authorList>
    </citation>
    <scope>NUCLEOTIDE SEQUENCE</scope>
    <source>
        <strain evidence="2">USP_2M_L1-L4_2017</strain>
        <tissue evidence="2">Whole body</tissue>
    </source>
</reference>
<proteinExistence type="predicted"/>
<gene>
    <name evidence="2" type="ORF">K0M31_002640</name>
</gene>
<comment type="caution">
    <text evidence="2">The sequence shown here is derived from an EMBL/GenBank/DDBJ whole genome shotgun (WGS) entry which is preliminary data.</text>
</comment>
<protein>
    <submittedName>
        <fullName evidence="2">Uncharacterized protein</fullName>
    </submittedName>
</protein>
<dbReference type="AlphaFoldDB" id="A0AA40GII9"/>
<sequence>MCEEEDETAEHMIFDCAEYEMLRFSGIEAYKYRARMLSKKLMNLRESCLRRKDRLRYGLSFVCCEYWFSTIYEDISKARAGGLQYSCCSDSGKNIFRRQCAKVPVTVVSAYCKYLQYRKQEIYNKKLTKIANINEDCCSEGSSEEDQYELGESEDSSEYSESTGKTGETEGSSDSEERKTSSICVVRRKGRELFLVLTPGDERTSIPNTSRDVMEEIEIAADGTHTVGDETASRKICG</sequence>
<feature type="region of interest" description="Disordered" evidence="1">
    <location>
        <begin position="138"/>
        <end position="182"/>
    </location>
</feature>